<comment type="caution">
    <text evidence="5">The sequence shown here is derived from an EMBL/GenBank/DDBJ whole genome shotgun (WGS) entry which is preliminary data.</text>
</comment>
<sequence length="755" mass="82529">MRRNLLTASCLILFSVYGFSQQNNWTKYHGKNIENVRERSTTPSEYQLLKLNLEGITQQLQSAPAKGANVANGTAIKIPNQQGTFDTYRVFEASTMHPELQAKYSSIKSYTGFKEGDTTTKIRFSVSPYFGFNAIIRSTEGVNYIDSYSQDNSLHIMYNRNSVEHVHTFECKHGENDHHDIGFLPEIDLGENTVIDGKLRKYRLALATTIEYTAYIAQQAGVGSGTDAQKIAATMEALNLAVTRLNEVYENDLSVTMELVPNNDLLIHITSDTYNPMDAGAMLGQNQARVDAVIGNANYDIGHVFFRATAGNDNGVAYLRSACNNSLKAGGVTGAGNPVGDPFVIDYVAHEMGHQYGANHTQNNGCNRNGATAVEPGSASTIMGYAGICHPNVQNNSDAYFHAVSVREMFLWVSGNGDCAAKTDTNNTEPIVNAGPDRTIPKETPFALVGTATDADGDNLTYNWEQIDNQTAQMPPRPTNTGGPMFRSKWATNSPEKFFPSLPILIEGYNPNINTPGNFRAWEKLPAVARQMNFAFLVRDNNPAGGQTGRDDIRLTVTADAGPFVVTSQNASGEVWNLGDSKTITWDVANTNVEPVNTANVKILISTDGGLTFPHVLVESTPNNGSYTFTVPAGLGVTQDARIMIRAIDNVFLNVNEEDFTINSNMSVQDLQANQMDIYPNPSNGIFTIELNKKANNASYKIFNMEGRMVASSTISPSGFETKQQVNVSHLPNGTYVVQVENGSKTFSKKLIIKK</sequence>
<evidence type="ECO:0000256" key="2">
    <source>
        <dbReference type="SAM" id="SignalP"/>
    </source>
</evidence>
<dbReference type="NCBIfam" id="TIGR04183">
    <property type="entry name" value="Por_Secre_tail"/>
    <property type="match status" value="1"/>
</dbReference>
<dbReference type="InterPro" id="IPR018466">
    <property type="entry name" value="Kre9/Knh1-like_N"/>
</dbReference>
<evidence type="ECO:0000313" key="5">
    <source>
        <dbReference type="EMBL" id="MET3731750.1"/>
    </source>
</evidence>
<gene>
    <name evidence="5" type="ORF">ABID46_001331</name>
</gene>
<evidence type="ECO:0000259" key="3">
    <source>
        <dbReference type="Pfam" id="PF10342"/>
    </source>
</evidence>
<dbReference type="Pfam" id="PF13583">
    <property type="entry name" value="Reprolysin_4"/>
    <property type="match status" value="1"/>
</dbReference>
<accession>A0ABV2LT59</accession>
<keyword evidence="6" id="KW-1185">Reference proteome</keyword>
<dbReference type="SUPFAM" id="SSF55486">
    <property type="entry name" value="Metalloproteases ('zincins'), catalytic domain"/>
    <property type="match status" value="1"/>
</dbReference>
<evidence type="ECO:0000313" key="6">
    <source>
        <dbReference type="Proteomes" id="UP001549146"/>
    </source>
</evidence>
<dbReference type="Pfam" id="PF18962">
    <property type="entry name" value="Por_Secre_tail"/>
    <property type="match status" value="1"/>
</dbReference>
<keyword evidence="1 2" id="KW-0732">Signal</keyword>
<feature type="chain" id="PRO_5046003785" description="Por secretion system C-terminal sorting domain-containing protein" evidence="2">
    <location>
        <begin position="21"/>
        <end position="755"/>
    </location>
</feature>
<name>A0ABV2LT59_9FLAO</name>
<evidence type="ECO:0000256" key="1">
    <source>
        <dbReference type="ARBA" id="ARBA00022729"/>
    </source>
</evidence>
<feature type="domain" description="Yeast cell wall synthesis Kre9/Knh1-like N-terminal" evidence="3">
    <location>
        <begin position="571"/>
        <end position="640"/>
    </location>
</feature>
<protein>
    <recommendedName>
        <fullName evidence="7">Por secretion system C-terminal sorting domain-containing protein</fullName>
    </recommendedName>
</protein>
<reference evidence="5 6" key="1">
    <citation type="submission" date="2024-06" db="EMBL/GenBank/DDBJ databases">
        <title>Genomic Encyclopedia of Type Strains, Phase IV (KMG-IV): sequencing the most valuable type-strain genomes for metagenomic binning, comparative biology and taxonomic classification.</title>
        <authorList>
            <person name="Goeker M."/>
        </authorList>
    </citation>
    <scope>NUCLEOTIDE SEQUENCE [LARGE SCALE GENOMIC DNA]</scope>
    <source>
        <strain evidence="5 6">DSM 29388</strain>
    </source>
</reference>
<evidence type="ECO:0008006" key="7">
    <source>
        <dbReference type="Google" id="ProtNLM"/>
    </source>
</evidence>
<dbReference type="Gene3D" id="3.40.390.10">
    <property type="entry name" value="Collagenase (Catalytic Domain)"/>
    <property type="match status" value="1"/>
</dbReference>
<dbReference type="InterPro" id="IPR024079">
    <property type="entry name" value="MetalloPept_cat_dom_sf"/>
</dbReference>
<proteinExistence type="predicted"/>
<dbReference type="Pfam" id="PF10342">
    <property type="entry name" value="Kre9_KNH"/>
    <property type="match status" value="1"/>
</dbReference>
<evidence type="ECO:0000259" key="4">
    <source>
        <dbReference type="Pfam" id="PF18962"/>
    </source>
</evidence>
<dbReference type="Gene3D" id="2.60.40.10">
    <property type="entry name" value="Immunoglobulins"/>
    <property type="match status" value="1"/>
</dbReference>
<dbReference type="RefSeq" id="WP_354508309.1">
    <property type="nucleotide sequence ID" value="NZ_JBEPMO010000006.1"/>
</dbReference>
<feature type="domain" description="Secretion system C-terminal sorting" evidence="4">
    <location>
        <begin position="678"/>
        <end position="753"/>
    </location>
</feature>
<dbReference type="Proteomes" id="UP001549146">
    <property type="component" value="Unassembled WGS sequence"/>
</dbReference>
<feature type="signal peptide" evidence="2">
    <location>
        <begin position="1"/>
        <end position="20"/>
    </location>
</feature>
<organism evidence="5 6">
    <name type="scientific">Moheibacter stercoris</name>
    <dbReference type="NCBI Taxonomy" id="1628251"/>
    <lineage>
        <taxon>Bacteria</taxon>
        <taxon>Pseudomonadati</taxon>
        <taxon>Bacteroidota</taxon>
        <taxon>Flavobacteriia</taxon>
        <taxon>Flavobacteriales</taxon>
        <taxon>Weeksellaceae</taxon>
        <taxon>Moheibacter</taxon>
    </lineage>
</organism>
<dbReference type="EMBL" id="JBEPMO010000006">
    <property type="protein sequence ID" value="MET3731750.1"/>
    <property type="molecule type" value="Genomic_DNA"/>
</dbReference>
<dbReference type="InterPro" id="IPR026444">
    <property type="entry name" value="Secre_tail"/>
</dbReference>
<dbReference type="InterPro" id="IPR013783">
    <property type="entry name" value="Ig-like_fold"/>
</dbReference>